<dbReference type="GO" id="GO:0008375">
    <property type="term" value="F:acetylglucosaminyltransferase activity"/>
    <property type="evidence" value="ECO:0007669"/>
    <property type="project" value="TreeGrafter"/>
</dbReference>
<feature type="domain" description="MGAT4 conserved region" evidence="1">
    <location>
        <begin position="65"/>
        <end position="254"/>
    </location>
</feature>
<dbReference type="InterPro" id="IPR006759">
    <property type="entry name" value="Glyco_transf_54"/>
</dbReference>
<evidence type="ECO:0000259" key="1">
    <source>
        <dbReference type="Pfam" id="PF04666"/>
    </source>
</evidence>
<dbReference type="Ensembl" id="ENSVKKT00000023199.1">
    <property type="protein sequence ID" value="ENSVKKP00000022639.1"/>
    <property type="gene ID" value="ENSVKKG00000015046.1"/>
</dbReference>
<evidence type="ECO:0000313" key="3">
    <source>
        <dbReference type="Proteomes" id="UP000694545"/>
    </source>
</evidence>
<dbReference type="AlphaFoldDB" id="A0A8D2LK67"/>
<dbReference type="Proteomes" id="UP000694545">
    <property type="component" value="Unplaced"/>
</dbReference>
<dbReference type="PANTHER" id="PTHR12062">
    <property type="entry name" value="N-ACETYLGLUCOSAMINYLTRANSFERASE VI"/>
    <property type="match status" value="1"/>
</dbReference>
<accession>A0A8D2LK67</accession>
<proteinExistence type="predicted"/>
<dbReference type="InterPro" id="IPR057279">
    <property type="entry name" value="MGAT4"/>
</dbReference>
<sequence>MFQCVFKHFCDAAPVCVFQDPTHHFSSPYYSWGSNTNPENKQLCRASEILCVECFVPIGNDTYFIYLASNNAQMNEQIAKEIETEFSIHARGGRLLVIQSSLASYPPLSKRKDSWYNEEKGGTQAKQNVDYAYLVNFCASLSLYYLMLEDDIVCASNFVSIIQRYIKGLKRSWTTIAFSRLGYIGKLYHNSDLCKLARFLLMFYNAMPADQLLEFFHKSNAQENAIIFRPSLFQHIGETSSFHNIQTQLKDPEFEEDFGDFGDFPPASCFTNIPIFLNYVPDNVCPPGKGIFWGTNVTSESFFTIVFARPIVPQKIQIFTGSAEYNTDILYDGYVEQGRFKINSEVHVTCLTFKRLGDFKGGLFEMEDTDNKDDIDCLRIHATAPQKQWLRIRRISIWVKKD</sequence>
<protein>
    <recommendedName>
        <fullName evidence="1">MGAT4 conserved region domain-containing protein</fullName>
    </recommendedName>
</protein>
<evidence type="ECO:0000313" key="2">
    <source>
        <dbReference type="Ensembl" id="ENSVKKP00000022639.1"/>
    </source>
</evidence>
<dbReference type="OMA" id="SYPPLWN"/>
<reference evidence="2" key="1">
    <citation type="submission" date="2025-08" db="UniProtKB">
        <authorList>
            <consortium name="Ensembl"/>
        </authorList>
    </citation>
    <scope>IDENTIFICATION</scope>
</reference>
<dbReference type="GO" id="GO:0006487">
    <property type="term" value="P:protein N-linked glycosylation"/>
    <property type="evidence" value="ECO:0007669"/>
    <property type="project" value="TreeGrafter"/>
</dbReference>
<dbReference type="PANTHER" id="PTHR12062:SF29">
    <property type="entry name" value="ALPHA-1,3-MANNOSYL-GLYCOPROTEIN 4-BETA-N-ACETYLGLUCOSAMINYLTRANSFERASE C"/>
    <property type="match status" value="1"/>
</dbReference>
<dbReference type="Pfam" id="PF04666">
    <property type="entry name" value="MGAT4_cons"/>
    <property type="match status" value="1"/>
</dbReference>
<name>A0A8D2LK67_VARKO</name>
<reference evidence="2" key="2">
    <citation type="submission" date="2025-09" db="UniProtKB">
        <authorList>
            <consortium name="Ensembl"/>
        </authorList>
    </citation>
    <scope>IDENTIFICATION</scope>
</reference>
<keyword evidence="3" id="KW-1185">Reference proteome</keyword>
<organism evidence="2 3">
    <name type="scientific">Varanus komodoensis</name>
    <name type="common">Komodo dragon</name>
    <dbReference type="NCBI Taxonomy" id="61221"/>
    <lineage>
        <taxon>Eukaryota</taxon>
        <taxon>Metazoa</taxon>
        <taxon>Chordata</taxon>
        <taxon>Craniata</taxon>
        <taxon>Vertebrata</taxon>
        <taxon>Euteleostomi</taxon>
        <taxon>Lepidosauria</taxon>
        <taxon>Squamata</taxon>
        <taxon>Bifurcata</taxon>
        <taxon>Unidentata</taxon>
        <taxon>Episquamata</taxon>
        <taxon>Toxicofera</taxon>
        <taxon>Anguimorpha</taxon>
        <taxon>Paleoanguimorpha</taxon>
        <taxon>Varanoidea</taxon>
        <taxon>Varanidae</taxon>
        <taxon>Varanus</taxon>
    </lineage>
</organism>